<protein>
    <submittedName>
        <fullName evidence="1">Uncharacterized protein</fullName>
    </submittedName>
</protein>
<dbReference type="Proteomes" id="UP001237780">
    <property type="component" value="Unassembled WGS sequence"/>
</dbReference>
<keyword evidence="2" id="KW-1185">Reference proteome</keyword>
<dbReference type="EMBL" id="JAUSZT010000003">
    <property type="protein sequence ID" value="MDQ0997015.1"/>
    <property type="molecule type" value="Genomic_DNA"/>
</dbReference>
<evidence type="ECO:0000313" key="2">
    <source>
        <dbReference type="Proteomes" id="UP001237780"/>
    </source>
</evidence>
<organism evidence="1 2">
    <name type="scientific">Phyllobacterium ifriqiyense</name>
    <dbReference type="NCBI Taxonomy" id="314238"/>
    <lineage>
        <taxon>Bacteria</taxon>
        <taxon>Pseudomonadati</taxon>
        <taxon>Pseudomonadota</taxon>
        <taxon>Alphaproteobacteria</taxon>
        <taxon>Hyphomicrobiales</taxon>
        <taxon>Phyllobacteriaceae</taxon>
        <taxon>Phyllobacterium</taxon>
    </lineage>
</organism>
<name>A0ABU0SAR9_9HYPH</name>
<gene>
    <name evidence="1" type="ORF">QFZ34_002197</name>
</gene>
<comment type="caution">
    <text evidence="1">The sequence shown here is derived from an EMBL/GenBank/DDBJ whole genome shotgun (WGS) entry which is preliminary data.</text>
</comment>
<dbReference type="RefSeq" id="WP_307280483.1">
    <property type="nucleotide sequence ID" value="NZ_JAUSZT010000003.1"/>
</dbReference>
<evidence type="ECO:0000313" key="1">
    <source>
        <dbReference type="EMBL" id="MDQ0997015.1"/>
    </source>
</evidence>
<accession>A0ABU0SAR9</accession>
<sequence length="61" mass="6658">MSAAILQKVIDDLIALRQIAEADGHDMLAYLIEIPILEASDVQQKLLAAEISRKRGKPTGD</sequence>
<reference evidence="1 2" key="1">
    <citation type="submission" date="2023-07" db="EMBL/GenBank/DDBJ databases">
        <title>Comparative genomics of wheat-associated soil bacteria to identify genetic determinants of phenazine resistance.</title>
        <authorList>
            <person name="Mouncey N."/>
        </authorList>
    </citation>
    <scope>NUCLEOTIDE SEQUENCE [LARGE SCALE GENOMIC DNA]</scope>
    <source>
        <strain evidence="1 2">W4I11</strain>
    </source>
</reference>
<proteinExistence type="predicted"/>